<gene>
    <name evidence="6" type="ORF">PG999_012197</name>
</gene>
<feature type="repeat" description="ANK" evidence="3">
    <location>
        <begin position="914"/>
        <end position="942"/>
    </location>
</feature>
<sequence>MASSLTIRTANDPKDFSLWDPHKDTFRQLFLADGLSLAAVKAKMESEYSFPTTNVKTYEWVLREHFKFRKKLEAGQWLLVDRELGRLKQHGLDGDVYVSGKLQDKKHVLKNIQRERRETTSRRPKPNKPTELPTHVEIKPKTGLNRPATQVLRDFVADREGDTSLMLLPGSTTTEANALAPLLEQPASHHQVLTDNYIMDEAILQQIMDNPIGTVYERLKENVPSKSFIRFFRSLWESGRLSADEKTRLSRAMYGLLFMITSYKPSRDFLECFLGGQSLSQPRVFGVNDSVAFLETACVQFSNGEYSIDVFQQPIVRWILDVADLKLLRDFFQLENPTVAALWSNIYKNCILANNKAAQILLRVALDIHRGNWLRSGSMRHLAAAILTGDEDTAERIMVTWQTAIGHKKLTNLTEIVTRCLASQYSQQHKIPLQDLDDALGRLISNSNRHHVAAIDWLLRIITTCSKLMSIFVPAWGCVIAARSGKVALQQFINSLDDYTPQELNRLQQVALSEVAGQGDTETTSILMNAGVDPETKLLPRVEWDANDTSKPRWCYLDPLSRASMTGNLDILNVLINYGFYRLRHIVDALVAAARSWVQLVHFKNRPPAGKKQAATVAFLLKQDPKAIWDKLTDMKAIPCQSLILRWCPQQLDAQVLASHSQPSGPLYSIFPHDTLRTAVKHGCSQSVIESLISADETIHSNIDESGNTLLIDALLSESHDRYQTVHFLLQKGADPCVNGLRLTTLEATLRRYANGFPTKEYYRPHDLPMNNREDRNVSLDLFQELLGLGAPVNRDTTHQEPCPKTLLELLIEYNAGLSLIQRVVSAGANINERHAEQISTPLNTAVITGQLEVATWLVKQGAEVNTKGTSGCYIAESIESETILTNACGEKTNLSFVRLLLEAGADVNPKDAIHSTPLSKAIFQGNMDIVILLLAHGANVNHPIEEFDSAYPVDLAALFGELDILKVLLDSGGGSIYPGNSGFDKAFYNAYVEGHNGILMFLEQHAGHSASTVISNLNALGVPKEHKWWYNSNWRSDC</sequence>
<comment type="caution">
    <text evidence="6">The sequence shown here is derived from an EMBL/GenBank/DDBJ whole genome shotgun (WGS) entry which is preliminary data.</text>
</comment>
<name>A0AAW0QFA3_9PEZI</name>
<keyword evidence="2 3" id="KW-0040">ANK repeat</keyword>
<dbReference type="EMBL" id="JAQQWP010000009">
    <property type="protein sequence ID" value="KAK8101823.1"/>
    <property type="molecule type" value="Genomic_DNA"/>
</dbReference>
<protein>
    <submittedName>
        <fullName evidence="6">Ankyrin</fullName>
    </submittedName>
</protein>
<dbReference type="Gene3D" id="1.25.40.20">
    <property type="entry name" value="Ankyrin repeat-containing domain"/>
    <property type="match status" value="3"/>
</dbReference>
<dbReference type="SMART" id="SM00248">
    <property type="entry name" value="ANK"/>
    <property type="match status" value="6"/>
</dbReference>
<feature type="repeat" description="ANK" evidence="3">
    <location>
        <begin position="838"/>
        <end position="870"/>
    </location>
</feature>
<dbReference type="InterPro" id="IPR036770">
    <property type="entry name" value="Ankyrin_rpt-contain_sf"/>
</dbReference>
<keyword evidence="7" id="KW-1185">Reference proteome</keyword>
<feature type="domain" description="Clr5" evidence="5">
    <location>
        <begin position="19"/>
        <end position="61"/>
    </location>
</feature>
<dbReference type="InterPro" id="IPR025676">
    <property type="entry name" value="Clr5_dom"/>
</dbReference>
<accession>A0AAW0QFA3</accession>
<evidence type="ECO:0000256" key="1">
    <source>
        <dbReference type="ARBA" id="ARBA00022737"/>
    </source>
</evidence>
<dbReference type="SUPFAM" id="SSF48403">
    <property type="entry name" value="Ankyrin repeat"/>
    <property type="match status" value="2"/>
</dbReference>
<evidence type="ECO:0000256" key="4">
    <source>
        <dbReference type="SAM" id="MobiDB-lite"/>
    </source>
</evidence>
<reference evidence="6 7" key="1">
    <citation type="submission" date="2023-01" db="EMBL/GenBank/DDBJ databases">
        <title>Analysis of 21 Apiospora genomes using comparative genomics revels a genus with tremendous synthesis potential of carbohydrate active enzymes and secondary metabolites.</title>
        <authorList>
            <person name="Sorensen T."/>
        </authorList>
    </citation>
    <scope>NUCLEOTIDE SEQUENCE [LARGE SCALE GENOMIC DNA]</scope>
    <source>
        <strain evidence="6 7">CBS 117206</strain>
    </source>
</reference>
<evidence type="ECO:0000313" key="6">
    <source>
        <dbReference type="EMBL" id="KAK8101823.1"/>
    </source>
</evidence>
<dbReference type="Pfam" id="PF12796">
    <property type="entry name" value="Ank_2"/>
    <property type="match status" value="1"/>
</dbReference>
<dbReference type="Pfam" id="PF14420">
    <property type="entry name" value="Clr5"/>
    <property type="match status" value="1"/>
</dbReference>
<dbReference type="PANTHER" id="PTHR24198">
    <property type="entry name" value="ANKYRIN REPEAT AND PROTEIN KINASE DOMAIN-CONTAINING PROTEIN"/>
    <property type="match status" value="1"/>
</dbReference>
<dbReference type="Proteomes" id="UP001392437">
    <property type="component" value="Unassembled WGS sequence"/>
</dbReference>
<dbReference type="PANTHER" id="PTHR24198:SF165">
    <property type="entry name" value="ANKYRIN REPEAT-CONTAINING PROTEIN-RELATED"/>
    <property type="match status" value="1"/>
</dbReference>
<dbReference type="PROSITE" id="PS50297">
    <property type="entry name" value="ANK_REP_REGION"/>
    <property type="match status" value="2"/>
</dbReference>
<dbReference type="PROSITE" id="PS50088">
    <property type="entry name" value="ANK_REPEAT"/>
    <property type="match status" value="3"/>
</dbReference>
<dbReference type="InterPro" id="IPR002110">
    <property type="entry name" value="Ankyrin_rpt"/>
</dbReference>
<proteinExistence type="predicted"/>
<evidence type="ECO:0000313" key="7">
    <source>
        <dbReference type="Proteomes" id="UP001392437"/>
    </source>
</evidence>
<evidence type="ECO:0000256" key="3">
    <source>
        <dbReference type="PROSITE-ProRule" id="PRU00023"/>
    </source>
</evidence>
<keyword evidence="1" id="KW-0677">Repeat</keyword>
<evidence type="ECO:0000259" key="5">
    <source>
        <dbReference type="Pfam" id="PF14420"/>
    </source>
</evidence>
<feature type="region of interest" description="Disordered" evidence="4">
    <location>
        <begin position="113"/>
        <end position="133"/>
    </location>
</feature>
<dbReference type="AlphaFoldDB" id="A0AAW0QFA3"/>
<evidence type="ECO:0000256" key="2">
    <source>
        <dbReference type="ARBA" id="ARBA00023043"/>
    </source>
</evidence>
<feature type="repeat" description="ANK" evidence="3">
    <location>
        <begin position="880"/>
        <end position="913"/>
    </location>
</feature>
<organism evidence="6 7">
    <name type="scientific">Apiospora kogelbergensis</name>
    <dbReference type="NCBI Taxonomy" id="1337665"/>
    <lineage>
        <taxon>Eukaryota</taxon>
        <taxon>Fungi</taxon>
        <taxon>Dikarya</taxon>
        <taxon>Ascomycota</taxon>
        <taxon>Pezizomycotina</taxon>
        <taxon>Sordariomycetes</taxon>
        <taxon>Xylariomycetidae</taxon>
        <taxon>Amphisphaeriales</taxon>
        <taxon>Apiosporaceae</taxon>
        <taxon>Apiospora</taxon>
    </lineage>
</organism>